<dbReference type="AlphaFoldDB" id="A0A1L9NB87"/>
<name>A0A1L9NB87_ASPTC</name>
<evidence type="ECO:0000313" key="1">
    <source>
        <dbReference type="EMBL" id="OJI86530.1"/>
    </source>
</evidence>
<gene>
    <name evidence="1" type="ORF">ASPTUDRAFT_27560</name>
</gene>
<keyword evidence="2" id="KW-1185">Reference proteome</keyword>
<dbReference type="EMBL" id="KV878187">
    <property type="protein sequence ID" value="OJI86530.1"/>
    <property type="molecule type" value="Genomic_DNA"/>
</dbReference>
<organism evidence="1 2">
    <name type="scientific">Aspergillus tubingensis (strain CBS 134.48)</name>
    <dbReference type="NCBI Taxonomy" id="767770"/>
    <lineage>
        <taxon>Eukaryota</taxon>
        <taxon>Fungi</taxon>
        <taxon>Dikarya</taxon>
        <taxon>Ascomycota</taxon>
        <taxon>Pezizomycotina</taxon>
        <taxon>Eurotiomycetes</taxon>
        <taxon>Eurotiomycetidae</taxon>
        <taxon>Eurotiales</taxon>
        <taxon>Aspergillaceae</taxon>
        <taxon>Aspergillus</taxon>
        <taxon>Aspergillus subgen. Circumdati</taxon>
    </lineage>
</organism>
<accession>A0A1L9NB87</accession>
<evidence type="ECO:0000313" key="2">
    <source>
        <dbReference type="Proteomes" id="UP000184304"/>
    </source>
</evidence>
<dbReference type="OrthoDB" id="4222821at2759"/>
<sequence>MTPEENGRSEYERELVYSKPGSTVAPTPAAATATVGIAEVPPPSGPPSIGEWNMFDIFSFPIPHDNSQENVIPPLWTPDSAVPPMPSLTDYLQLPAHRLARLSTQPGVLEDRSASSGLLDSLRDIYQELSNVNSYYYQKIAFCTRINPNYNRRAR</sequence>
<dbReference type="STRING" id="767770.A0A1L9NB87"/>
<dbReference type="VEuPathDB" id="FungiDB:ASPTUDRAFT_27560"/>
<protein>
    <submittedName>
        <fullName evidence="1">Uncharacterized protein</fullName>
    </submittedName>
</protein>
<proteinExistence type="predicted"/>
<reference evidence="2" key="1">
    <citation type="journal article" date="2017" name="Genome Biol.">
        <title>Comparative genomics reveals high biological diversity and specific adaptations in the industrially and medically important fungal genus Aspergillus.</title>
        <authorList>
            <person name="de Vries R.P."/>
            <person name="Riley R."/>
            <person name="Wiebenga A."/>
            <person name="Aguilar-Osorio G."/>
            <person name="Amillis S."/>
            <person name="Uchima C.A."/>
            <person name="Anderluh G."/>
            <person name="Asadollahi M."/>
            <person name="Askin M."/>
            <person name="Barry K."/>
            <person name="Battaglia E."/>
            <person name="Bayram O."/>
            <person name="Benocci T."/>
            <person name="Braus-Stromeyer S.A."/>
            <person name="Caldana C."/>
            <person name="Canovas D."/>
            <person name="Cerqueira G.C."/>
            <person name="Chen F."/>
            <person name="Chen W."/>
            <person name="Choi C."/>
            <person name="Clum A."/>
            <person name="Dos Santos R.A."/>
            <person name="Damasio A.R."/>
            <person name="Diallinas G."/>
            <person name="Emri T."/>
            <person name="Fekete E."/>
            <person name="Flipphi M."/>
            <person name="Freyberg S."/>
            <person name="Gallo A."/>
            <person name="Gournas C."/>
            <person name="Habgood R."/>
            <person name="Hainaut M."/>
            <person name="Harispe M.L."/>
            <person name="Henrissat B."/>
            <person name="Hilden K.S."/>
            <person name="Hope R."/>
            <person name="Hossain A."/>
            <person name="Karabika E."/>
            <person name="Karaffa L."/>
            <person name="Karanyi Z."/>
            <person name="Krasevec N."/>
            <person name="Kuo A."/>
            <person name="Kusch H."/>
            <person name="LaButti K."/>
            <person name="Lagendijk E.L."/>
            <person name="Lapidus A."/>
            <person name="Levasseur A."/>
            <person name="Lindquist E."/>
            <person name="Lipzen A."/>
            <person name="Logrieco A.F."/>
            <person name="MacCabe A."/>
            <person name="Maekelae M.R."/>
            <person name="Malavazi I."/>
            <person name="Melin P."/>
            <person name="Meyer V."/>
            <person name="Mielnichuk N."/>
            <person name="Miskei M."/>
            <person name="Molnar A.P."/>
            <person name="Mule G."/>
            <person name="Ngan C.Y."/>
            <person name="Orejas M."/>
            <person name="Orosz E."/>
            <person name="Ouedraogo J.P."/>
            <person name="Overkamp K.M."/>
            <person name="Park H.-S."/>
            <person name="Perrone G."/>
            <person name="Piumi F."/>
            <person name="Punt P.J."/>
            <person name="Ram A.F."/>
            <person name="Ramon A."/>
            <person name="Rauscher S."/>
            <person name="Record E."/>
            <person name="Riano-Pachon D.M."/>
            <person name="Robert V."/>
            <person name="Roehrig J."/>
            <person name="Ruller R."/>
            <person name="Salamov A."/>
            <person name="Salih N.S."/>
            <person name="Samson R.A."/>
            <person name="Sandor E."/>
            <person name="Sanguinetti M."/>
            <person name="Schuetze T."/>
            <person name="Sepcic K."/>
            <person name="Shelest E."/>
            <person name="Sherlock G."/>
            <person name="Sophianopoulou V."/>
            <person name="Squina F.M."/>
            <person name="Sun H."/>
            <person name="Susca A."/>
            <person name="Todd R.B."/>
            <person name="Tsang A."/>
            <person name="Unkles S.E."/>
            <person name="van de Wiele N."/>
            <person name="van Rossen-Uffink D."/>
            <person name="Oliveira J.V."/>
            <person name="Vesth T.C."/>
            <person name="Visser J."/>
            <person name="Yu J.-H."/>
            <person name="Zhou M."/>
            <person name="Andersen M.R."/>
            <person name="Archer D.B."/>
            <person name="Baker S.E."/>
            <person name="Benoit I."/>
            <person name="Brakhage A.A."/>
            <person name="Braus G.H."/>
            <person name="Fischer R."/>
            <person name="Frisvad J.C."/>
            <person name="Goldman G.H."/>
            <person name="Houbraken J."/>
            <person name="Oakley B."/>
            <person name="Pocsi I."/>
            <person name="Scazzocchio C."/>
            <person name="Seiboth B."/>
            <person name="vanKuyk P.A."/>
            <person name="Wortman J."/>
            <person name="Dyer P.S."/>
            <person name="Grigoriev I.V."/>
        </authorList>
    </citation>
    <scope>NUCLEOTIDE SEQUENCE [LARGE SCALE GENOMIC DNA]</scope>
    <source>
        <strain evidence="2">CBS 134.48</strain>
    </source>
</reference>
<dbReference type="Proteomes" id="UP000184304">
    <property type="component" value="Unassembled WGS sequence"/>
</dbReference>